<reference evidence="2 3" key="1">
    <citation type="submission" date="2024-04" db="EMBL/GenBank/DDBJ databases">
        <title>Human intestinal bacterial collection.</title>
        <authorList>
            <person name="Pauvert C."/>
            <person name="Hitch T.C.A."/>
            <person name="Clavel T."/>
        </authorList>
    </citation>
    <scope>NUCLEOTIDE SEQUENCE [LARGE SCALE GENOMIC DNA]</scope>
    <source>
        <strain evidence="2 3">CLA-AA-H249</strain>
    </source>
</reference>
<keyword evidence="1" id="KW-1133">Transmembrane helix</keyword>
<keyword evidence="1" id="KW-0472">Membrane</keyword>
<sequence>MKSKKNYIYFLLFAVFMILVHVYIKPVFGDEIHFRAKLISYHYDILSLLKWRWMNWSSRFILEFPMYLMAVLPSILWKIIDCICFIAVFYMISIYTDEKLFLLTCICSYPLIHLASAGWIATTTNYLWPFTAGLAAFYLFMKLVSQADLNVPQFLLYSLLLIYATNSELISCLFLLAVLLFFVYDHLFYYRRRLIKNRKVIIWSLLLSIAGIVNVLICPGNQNRIAKEITQWMPDYAQLSFFRKLQLCVVSTIQHFTSIPNMIFLLLGFLIACIIISDQRFNLLYKLIGTVPFVISLLLTAYYGWFNILKKHNLNYVLPEVTMKSSSQILMQMILFVLSVIYLICMLISIFYIFRDDTKYGVKQYEQSFCLVSIYFGGLISRFTLLFSPTMLASGTRIYFIFYMAQIWILSKLFEKIKSQPLRILCYIICIAGIIVNLIMLYMLQRKYI</sequence>
<name>A0ABV1ITX5_9FIRM</name>
<feature type="transmembrane region" description="Helical" evidence="1">
    <location>
        <begin position="333"/>
        <end position="354"/>
    </location>
</feature>
<feature type="transmembrane region" description="Helical" evidence="1">
    <location>
        <begin position="259"/>
        <end position="277"/>
    </location>
</feature>
<proteinExistence type="predicted"/>
<feature type="transmembrane region" description="Helical" evidence="1">
    <location>
        <begin position="283"/>
        <end position="305"/>
    </location>
</feature>
<accession>A0ABV1ITX5</accession>
<keyword evidence="3" id="KW-1185">Reference proteome</keyword>
<feature type="transmembrane region" description="Helical" evidence="1">
    <location>
        <begin position="156"/>
        <end position="184"/>
    </location>
</feature>
<feature type="transmembrane region" description="Helical" evidence="1">
    <location>
        <begin position="374"/>
        <end position="403"/>
    </location>
</feature>
<gene>
    <name evidence="2" type="ORF">AAAU51_03850</name>
</gene>
<feature type="transmembrane region" description="Helical" evidence="1">
    <location>
        <begin position="7"/>
        <end position="24"/>
    </location>
</feature>
<dbReference type="Pfam" id="PF19528">
    <property type="entry name" value="DUF6056"/>
    <property type="match status" value="1"/>
</dbReference>
<dbReference type="Proteomes" id="UP001482154">
    <property type="component" value="Unassembled WGS sequence"/>
</dbReference>
<feature type="transmembrane region" description="Helical" evidence="1">
    <location>
        <begin position="66"/>
        <end position="93"/>
    </location>
</feature>
<feature type="transmembrane region" description="Helical" evidence="1">
    <location>
        <begin position="100"/>
        <end position="120"/>
    </location>
</feature>
<organism evidence="2 3">
    <name type="scientific">Anaerostipes amylophilus</name>
    <dbReference type="NCBI Taxonomy" id="2981779"/>
    <lineage>
        <taxon>Bacteria</taxon>
        <taxon>Bacillati</taxon>
        <taxon>Bacillota</taxon>
        <taxon>Clostridia</taxon>
        <taxon>Lachnospirales</taxon>
        <taxon>Lachnospiraceae</taxon>
        <taxon>Anaerostipes</taxon>
    </lineage>
</organism>
<evidence type="ECO:0000313" key="3">
    <source>
        <dbReference type="Proteomes" id="UP001482154"/>
    </source>
</evidence>
<dbReference type="InterPro" id="IPR045691">
    <property type="entry name" value="DUF6056"/>
</dbReference>
<comment type="caution">
    <text evidence="2">The sequence shown here is derived from an EMBL/GenBank/DDBJ whole genome shotgun (WGS) entry which is preliminary data.</text>
</comment>
<dbReference type="EMBL" id="JBBNIN010000004">
    <property type="protein sequence ID" value="MEQ2710307.1"/>
    <property type="molecule type" value="Genomic_DNA"/>
</dbReference>
<dbReference type="RefSeq" id="WP_022375751.1">
    <property type="nucleotide sequence ID" value="NZ_JAOQJG010000003.1"/>
</dbReference>
<protein>
    <submittedName>
        <fullName evidence="2">DUF6056 family protein</fullName>
    </submittedName>
</protein>
<evidence type="ECO:0000313" key="2">
    <source>
        <dbReference type="EMBL" id="MEQ2710307.1"/>
    </source>
</evidence>
<feature type="transmembrane region" description="Helical" evidence="1">
    <location>
        <begin position="424"/>
        <end position="444"/>
    </location>
</feature>
<feature type="transmembrane region" description="Helical" evidence="1">
    <location>
        <begin position="200"/>
        <end position="217"/>
    </location>
</feature>
<keyword evidence="1" id="KW-0812">Transmembrane</keyword>
<evidence type="ECO:0000256" key="1">
    <source>
        <dbReference type="SAM" id="Phobius"/>
    </source>
</evidence>